<evidence type="ECO:0008006" key="3">
    <source>
        <dbReference type="Google" id="ProtNLM"/>
    </source>
</evidence>
<evidence type="ECO:0000313" key="1">
    <source>
        <dbReference type="EMBL" id="PQL90624.1"/>
    </source>
</evidence>
<organism evidence="1 2">
    <name type="scientific">Apibacter adventoris</name>
    <dbReference type="NCBI Taxonomy" id="1679466"/>
    <lineage>
        <taxon>Bacteria</taxon>
        <taxon>Pseudomonadati</taxon>
        <taxon>Bacteroidota</taxon>
        <taxon>Flavobacteriia</taxon>
        <taxon>Flavobacteriales</taxon>
        <taxon>Weeksellaceae</taxon>
        <taxon>Apibacter</taxon>
    </lineage>
</organism>
<gene>
    <name evidence="1" type="ORF">C4S77_12170</name>
</gene>
<comment type="caution">
    <text evidence="1">The sequence shown here is derived from an EMBL/GenBank/DDBJ whole genome shotgun (WGS) entry which is preliminary data.</text>
</comment>
<dbReference type="Proteomes" id="UP000238042">
    <property type="component" value="Unassembled WGS sequence"/>
</dbReference>
<accession>A0A2S8A7S9</accession>
<sequence>MELKLADCCGNCEHFLNGQLCTIKEIGVSQNQVCSSYEFKAVPHKEDDCLKCSKFQTSTCAHPKVASEGIMCTVWYPRGVAS</sequence>
<evidence type="ECO:0000313" key="2">
    <source>
        <dbReference type="Proteomes" id="UP000238042"/>
    </source>
</evidence>
<protein>
    <recommendedName>
        <fullName evidence="3">DUF1540 domain-containing protein</fullName>
    </recommendedName>
</protein>
<reference evidence="1 2" key="1">
    <citation type="submission" date="2018-02" db="EMBL/GenBank/DDBJ databases">
        <title>Genome sequences of Apibacter spp., gut symbionts of Asian honey bees.</title>
        <authorList>
            <person name="Kwong W.K."/>
            <person name="Steele M.I."/>
            <person name="Moran N.A."/>
        </authorList>
    </citation>
    <scope>NUCLEOTIDE SEQUENCE [LARGE SCALE GENOMIC DNA]</scope>
    <source>
        <strain evidence="2">wkB301</strain>
    </source>
</reference>
<name>A0A2S8A7S9_9FLAO</name>
<dbReference type="RefSeq" id="WP_105194230.1">
    <property type="nucleotide sequence ID" value="NZ_PSZM01000046.1"/>
</dbReference>
<dbReference type="OrthoDB" id="1367358at2"/>
<keyword evidence="2" id="KW-1185">Reference proteome</keyword>
<dbReference type="EMBL" id="PSZM01000046">
    <property type="protein sequence ID" value="PQL90624.1"/>
    <property type="molecule type" value="Genomic_DNA"/>
</dbReference>
<dbReference type="AlphaFoldDB" id="A0A2S8A7S9"/>
<proteinExistence type="predicted"/>